<dbReference type="Proteomes" id="UP000682111">
    <property type="component" value="Unassembled WGS sequence"/>
</dbReference>
<dbReference type="Gene3D" id="3.30.110.170">
    <property type="entry name" value="Protein of unknown function (DUF541), domain 1"/>
    <property type="match status" value="1"/>
</dbReference>
<comment type="caution">
    <text evidence="1">The sequence shown here is derived from an EMBL/GenBank/DDBJ whole genome shotgun (WGS) entry which is preliminary data.</text>
</comment>
<evidence type="ECO:0000313" key="2">
    <source>
        <dbReference type="Proteomes" id="UP000682111"/>
    </source>
</evidence>
<dbReference type="PANTHER" id="PTHR34387">
    <property type="entry name" value="SLR1258 PROTEIN"/>
    <property type="match status" value="1"/>
</dbReference>
<sequence length="222" mass="24800">MYNQQPFYQGAHRNPFEGEIIVIGEGSVTIQPDKGRIRLGVEIENKELKKAQSDNARAISSIINALQQIGVLAEHIQTDQFTIYPMYDFVDGKQIFRGYRVEHLLLITVNNLENIGLVVDTAVEHGANRVSNISFQVSNSSEVYRVALKKAIEDAVKKAYTIAKSLNLNIVPTPRKITEEKVALREPSPLYEMQMVKAASTEIEPGTTEIRAVVSAIFITNE</sequence>
<dbReference type="PANTHER" id="PTHR34387:SF1">
    <property type="entry name" value="PERIPLASMIC IMMUNOGENIC PROTEIN"/>
    <property type="match status" value="1"/>
</dbReference>
<dbReference type="AlphaFoldDB" id="A0A920BSD9"/>
<accession>A0A920BSD9</accession>
<proteinExistence type="predicted"/>
<dbReference type="Gene3D" id="3.30.70.2970">
    <property type="entry name" value="Protein of unknown function (DUF541), domain 2"/>
    <property type="match status" value="1"/>
</dbReference>
<dbReference type="GO" id="GO:0006974">
    <property type="term" value="P:DNA damage response"/>
    <property type="evidence" value="ECO:0007669"/>
    <property type="project" value="TreeGrafter"/>
</dbReference>
<reference evidence="1" key="1">
    <citation type="submission" date="2021-03" db="EMBL/GenBank/DDBJ databases">
        <title>Antimicrobial resistance genes in bacteria isolated from Japanese honey, and their potential for conferring macrolide and lincosamide resistance in the American foulbrood pathogen Paenibacillus larvae.</title>
        <authorList>
            <person name="Okamoto M."/>
            <person name="Kumagai M."/>
            <person name="Kanamori H."/>
            <person name="Takamatsu D."/>
        </authorList>
    </citation>
    <scope>NUCLEOTIDE SEQUENCE</scope>
    <source>
        <strain evidence="1">J27TS8</strain>
    </source>
</reference>
<dbReference type="RefSeq" id="WP_170211364.1">
    <property type="nucleotide sequence ID" value="NZ_BORC01000001.1"/>
</dbReference>
<dbReference type="EMBL" id="BORC01000001">
    <property type="protein sequence ID" value="GIN60576.1"/>
    <property type="molecule type" value="Genomic_DNA"/>
</dbReference>
<gene>
    <name evidence="1" type="ORF">J27TS8_05690</name>
</gene>
<name>A0A920BSD9_9BACI</name>
<keyword evidence="2" id="KW-1185">Reference proteome</keyword>
<evidence type="ECO:0000313" key="1">
    <source>
        <dbReference type="EMBL" id="GIN60576.1"/>
    </source>
</evidence>
<dbReference type="InterPro" id="IPR007497">
    <property type="entry name" value="SIMPL/DUF541"/>
</dbReference>
<protein>
    <submittedName>
        <fullName evidence="1">SIMPL domain-containing protein</fullName>
    </submittedName>
</protein>
<organism evidence="1 2">
    <name type="scientific">Robertmurraya siralis</name>
    <dbReference type="NCBI Taxonomy" id="77777"/>
    <lineage>
        <taxon>Bacteria</taxon>
        <taxon>Bacillati</taxon>
        <taxon>Bacillota</taxon>
        <taxon>Bacilli</taxon>
        <taxon>Bacillales</taxon>
        <taxon>Bacillaceae</taxon>
        <taxon>Robertmurraya</taxon>
    </lineage>
</organism>
<dbReference type="InterPro" id="IPR052022">
    <property type="entry name" value="26kDa_periplasmic_antigen"/>
</dbReference>
<dbReference type="Pfam" id="PF04402">
    <property type="entry name" value="SIMPL"/>
    <property type="match status" value="1"/>
</dbReference>